<comment type="caution">
    <text evidence="2">The sequence shown here is derived from an EMBL/GenBank/DDBJ whole genome shotgun (WGS) entry which is preliminary data.</text>
</comment>
<feature type="region of interest" description="Disordered" evidence="1">
    <location>
        <begin position="1"/>
        <end position="21"/>
    </location>
</feature>
<reference evidence="2 3" key="1">
    <citation type="journal article" date="2013" name="Mar. Genomics">
        <title>Expression of sulfatases in Rhodopirellula baltica and the diversity of sulfatases in the genus Rhodopirellula.</title>
        <authorList>
            <person name="Wegner C.E."/>
            <person name="Richter-Heitmann T."/>
            <person name="Klindworth A."/>
            <person name="Klockow C."/>
            <person name="Richter M."/>
            <person name="Achstetter T."/>
            <person name="Glockner F.O."/>
            <person name="Harder J."/>
        </authorList>
    </citation>
    <scope>NUCLEOTIDE SEQUENCE [LARGE SCALE GENOMIC DNA]</scope>
    <source>
        <strain evidence="2 3">SH398</strain>
    </source>
</reference>
<gene>
    <name evidence="2" type="ORF">RESH_02950</name>
</gene>
<dbReference type="PATRIC" id="fig|1263868.3.peg.3192"/>
<evidence type="ECO:0000313" key="3">
    <source>
        <dbReference type="Proteomes" id="UP000011996"/>
    </source>
</evidence>
<organism evidence="2 3">
    <name type="scientific">Rhodopirellula europaea SH398</name>
    <dbReference type="NCBI Taxonomy" id="1263868"/>
    <lineage>
        <taxon>Bacteria</taxon>
        <taxon>Pseudomonadati</taxon>
        <taxon>Planctomycetota</taxon>
        <taxon>Planctomycetia</taxon>
        <taxon>Pirellulales</taxon>
        <taxon>Pirellulaceae</taxon>
        <taxon>Rhodopirellula</taxon>
    </lineage>
</organism>
<evidence type="ECO:0000256" key="1">
    <source>
        <dbReference type="SAM" id="MobiDB-lite"/>
    </source>
</evidence>
<name>M5S4L2_9BACT</name>
<sequence length="42" mass="4741">MLWNKARRAAGVPTRDQRQASNHPARWNLAYVVTNFETSVGA</sequence>
<proteinExistence type="predicted"/>
<dbReference type="EMBL" id="ANOF01000092">
    <property type="protein sequence ID" value="EMI26450.1"/>
    <property type="molecule type" value="Genomic_DNA"/>
</dbReference>
<accession>M5S4L2</accession>
<evidence type="ECO:0000313" key="2">
    <source>
        <dbReference type="EMBL" id="EMI26450.1"/>
    </source>
</evidence>
<dbReference type="Proteomes" id="UP000011996">
    <property type="component" value="Unassembled WGS sequence"/>
</dbReference>
<dbReference type="AlphaFoldDB" id="M5S4L2"/>
<protein>
    <submittedName>
        <fullName evidence="2">Uncharacterized protein</fullName>
    </submittedName>
</protein>